<dbReference type="AlphaFoldDB" id="A0A2T0B7V7"/>
<keyword evidence="1" id="KW-0812">Transmembrane</keyword>
<accession>A0A2T0B7V7</accession>
<evidence type="ECO:0000256" key="1">
    <source>
        <dbReference type="SAM" id="Phobius"/>
    </source>
</evidence>
<organism evidence="2 3">
    <name type="scientific">Clostridium vincentii</name>
    <dbReference type="NCBI Taxonomy" id="52704"/>
    <lineage>
        <taxon>Bacteria</taxon>
        <taxon>Bacillati</taxon>
        <taxon>Bacillota</taxon>
        <taxon>Clostridia</taxon>
        <taxon>Eubacteriales</taxon>
        <taxon>Clostridiaceae</taxon>
        <taxon>Clostridium</taxon>
    </lineage>
</organism>
<evidence type="ECO:0000313" key="2">
    <source>
        <dbReference type="EMBL" id="PRR79971.1"/>
    </source>
</evidence>
<gene>
    <name evidence="2" type="ORF">CLVI_31580</name>
</gene>
<keyword evidence="1" id="KW-1133">Transmembrane helix</keyword>
<name>A0A2T0B7V7_9CLOT</name>
<reference evidence="2 3" key="1">
    <citation type="submission" date="2018-03" db="EMBL/GenBank/DDBJ databases">
        <title>Genome sequence of Clostridium vincentii DSM 10228.</title>
        <authorList>
            <person name="Poehlein A."/>
            <person name="Daniel R."/>
        </authorList>
    </citation>
    <scope>NUCLEOTIDE SEQUENCE [LARGE SCALE GENOMIC DNA]</scope>
    <source>
        <strain evidence="2 3">DSM 10228</strain>
    </source>
</reference>
<dbReference type="EMBL" id="PVXQ01000051">
    <property type="protein sequence ID" value="PRR79971.1"/>
    <property type="molecule type" value="Genomic_DNA"/>
</dbReference>
<keyword evidence="3" id="KW-1185">Reference proteome</keyword>
<keyword evidence="1" id="KW-0472">Membrane</keyword>
<dbReference type="Proteomes" id="UP000239471">
    <property type="component" value="Unassembled WGS sequence"/>
</dbReference>
<dbReference type="RefSeq" id="WP_106061032.1">
    <property type="nucleotide sequence ID" value="NZ_PVXQ01000051.1"/>
</dbReference>
<protein>
    <submittedName>
        <fullName evidence="2">Uncharacterized protein</fullName>
    </submittedName>
</protein>
<dbReference type="OrthoDB" id="1925115at2"/>
<proteinExistence type="predicted"/>
<feature type="transmembrane region" description="Helical" evidence="1">
    <location>
        <begin position="6"/>
        <end position="21"/>
    </location>
</feature>
<sequence length="143" mass="16690">MKYILFIILIAIIFLIIFYYDRKYSLLKHQLIVSNKSNSSLKEKLSKYGIDKSTIKVAFSTPSKLLGIIKEKTSIFLCPIENTILMHRTNIKMEVHILDQCIINNTIWFYVDLPTDSNINCRGWVMSINFLTFYDTLPSITEI</sequence>
<comment type="caution">
    <text evidence="2">The sequence shown here is derived from an EMBL/GenBank/DDBJ whole genome shotgun (WGS) entry which is preliminary data.</text>
</comment>
<evidence type="ECO:0000313" key="3">
    <source>
        <dbReference type="Proteomes" id="UP000239471"/>
    </source>
</evidence>